<dbReference type="OrthoDB" id="3389322at2"/>
<dbReference type="Proteomes" id="UP000316181">
    <property type="component" value="Unassembled WGS sequence"/>
</dbReference>
<dbReference type="InterPro" id="IPR025403">
    <property type="entry name" value="TgpA-like_C"/>
</dbReference>
<proteinExistence type="predicted"/>
<dbReference type="EMBL" id="VFNV01000001">
    <property type="protein sequence ID" value="TQK76202.1"/>
    <property type="molecule type" value="Genomic_DNA"/>
</dbReference>
<keyword evidence="1" id="KW-1133">Transmembrane helix</keyword>
<dbReference type="AlphaFoldDB" id="A0A542SNP6"/>
<feature type="transmembrane region" description="Helical" evidence="1">
    <location>
        <begin position="57"/>
        <end position="80"/>
    </location>
</feature>
<organism evidence="3 4">
    <name type="scientific">Rarobacter incanus</name>
    <dbReference type="NCBI Taxonomy" id="153494"/>
    <lineage>
        <taxon>Bacteria</taxon>
        <taxon>Bacillati</taxon>
        <taxon>Actinomycetota</taxon>
        <taxon>Actinomycetes</taxon>
        <taxon>Micrococcales</taxon>
        <taxon>Rarobacteraceae</taxon>
        <taxon>Rarobacter</taxon>
    </lineage>
</organism>
<accession>A0A542SNP6</accession>
<protein>
    <submittedName>
        <fullName evidence="3">Uncharacterized protein DUF4129</fullName>
    </submittedName>
</protein>
<evidence type="ECO:0000313" key="3">
    <source>
        <dbReference type="EMBL" id="TQK76202.1"/>
    </source>
</evidence>
<evidence type="ECO:0000256" key="1">
    <source>
        <dbReference type="SAM" id="Phobius"/>
    </source>
</evidence>
<dbReference type="RefSeq" id="WP_142111513.1">
    <property type="nucleotide sequence ID" value="NZ_BAAATB010000002.1"/>
</dbReference>
<reference evidence="3 4" key="1">
    <citation type="submission" date="2019-06" db="EMBL/GenBank/DDBJ databases">
        <title>Sequencing the genomes of 1000 actinobacteria strains.</title>
        <authorList>
            <person name="Klenk H.-P."/>
        </authorList>
    </citation>
    <scope>NUCLEOTIDE SEQUENCE [LARGE SCALE GENOMIC DNA]</scope>
    <source>
        <strain evidence="3 4">DSM 10596</strain>
    </source>
</reference>
<feature type="domain" description="Protein-glutamine gamma-glutamyltransferase-like C-terminal" evidence="2">
    <location>
        <begin position="124"/>
        <end position="191"/>
    </location>
</feature>
<keyword evidence="1" id="KW-0812">Transmembrane</keyword>
<dbReference type="Pfam" id="PF13559">
    <property type="entry name" value="DUF4129"/>
    <property type="match status" value="1"/>
</dbReference>
<sequence length="216" mass="23465">MKFAVPVTPDAATAQKWARDELSQPIYNEHEDPLTWLMRKLSEFFSELVSRAGGGTLGLWLVAGVIIAVVLAVIVIAGPLRTIRRKTQSAASLDDRTVSARDLRDGARAALREEDWNQAIILGYRAMVQDGVERTIIVAPTGMTAHEAAEQLCPAFPEFTAGITAFATLFDAVCYSDLQADAQQARSCVQLTLDAAAARPQWQDDSAHDTAVELVP</sequence>
<evidence type="ECO:0000259" key="2">
    <source>
        <dbReference type="Pfam" id="PF13559"/>
    </source>
</evidence>
<evidence type="ECO:0000313" key="4">
    <source>
        <dbReference type="Proteomes" id="UP000316181"/>
    </source>
</evidence>
<name>A0A542SNP6_9MICO</name>
<keyword evidence="4" id="KW-1185">Reference proteome</keyword>
<comment type="caution">
    <text evidence="3">The sequence shown here is derived from an EMBL/GenBank/DDBJ whole genome shotgun (WGS) entry which is preliminary data.</text>
</comment>
<keyword evidence="1" id="KW-0472">Membrane</keyword>
<gene>
    <name evidence="3" type="ORF">FB389_0862</name>
</gene>